<sequence length="294" mass="33833">MKDNEQNASKLNINWFPGHMTKAKREMQEKLKMVDMVIECRDARIPYSSKNPLLEEIIQQKPRLILLTKIDKADPVRTKEWIDCLSNDTTQVLAVNVLKDNVVSLITTASQECMKAMIERQKRRGINPRAIRAMVVGIPNVGKSTLINRIANKKAVQAADRPGVTRSLTWVKVTKGLELLDTPGVLWPKFEDEHVGMCLAVTGAIRDEILPLEEVCAYAMRHLIQYYPQQLKERFDVEIVDDPYVMIERIAARRGFIKANNQLDMDRAIQRFLRDIRDDFVGRITWEFVDETGE</sequence>
<feature type="binding site" evidence="5">
    <location>
        <begin position="140"/>
        <end position="145"/>
    </location>
    <ligand>
        <name>GTP</name>
        <dbReference type="ChEBI" id="CHEBI:37565"/>
    </ligand>
</feature>
<dbReference type="NCBIfam" id="TIGR03596">
    <property type="entry name" value="GTPase_YlqF"/>
    <property type="match status" value="1"/>
</dbReference>
<evidence type="ECO:0000256" key="2">
    <source>
        <dbReference type="ARBA" id="ARBA00022741"/>
    </source>
</evidence>
<dbReference type="SUPFAM" id="SSF52540">
    <property type="entry name" value="P-loop containing nucleoside triphosphate hydrolases"/>
    <property type="match status" value="1"/>
</dbReference>
<dbReference type="Pfam" id="PF01926">
    <property type="entry name" value="MMR_HSR1"/>
    <property type="match status" value="1"/>
</dbReference>
<evidence type="ECO:0000256" key="4">
    <source>
        <dbReference type="PIRNR" id="PIRNR006230"/>
    </source>
</evidence>
<dbReference type="OrthoDB" id="9779790at2"/>
<dbReference type="GO" id="GO:0006412">
    <property type="term" value="P:translation"/>
    <property type="evidence" value="ECO:0007669"/>
    <property type="project" value="TreeGrafter"/>
</dbReference>
<accession>A0A318KJH5</accession>
<dbReference type="EMBL" id="QJKH01000010">
    <property type="protein sequence ID" value="PXX77590.1"/>
    <property type="molecule type" value="Genomic_DNA"/>
</dbReference>
<feature type="domain" description="CP-type G" evidence="6">
    <location>
        <begin position="24"/>
        <end position="188"/>
    </location>
</feature>
<dbReference type="RefSeq" id="WP_022937725.1">
    <property type="nucleotide sequence ID" value="NZ_CABKRQ010000003.1"/>
</dbReference>
<keyword evidence="2 4" id="KW-0547">Nucleotide-binding</keyword>
<evidence type="ECO:0000313" key="7">
    <source>
        <dbReference type="EMBL" id="PXX77590.1"/>
    </source>
</evidence>
<evidence type="ECO:0000313" key="8">
    <source>
        <dbReference type="Proteomes" id="UP000247612"/>
    </source>
</evidence>
<proteinExistence type="inferred from homology"/>
<keyword evidence="4" id="KW-0963">Cytoplasm</keyword>
<dbReference type="GeneID" id="94439391"/>
<dbReference type="PRINTS" id="PR00326">
    <property type="entry name" value="GTP1OBG"/>
</dbReference>
<dbReference type="FunFam" id="3.40.50.300:FF:000590">
    <property type="entry name" value="Ribosome biogenesis GTPase A"/>
    <property type="match status" value="1"/>
</dbReference>
<keyword evidence="3 4" id="KW-0342">GTP-binding</keyword>
<evidence type="ECO:0000256" key="5">
    <source>
        <dbReference type="PIRSR" id="PIRSR006230-1"/>
    </source>
</evidence>
<dbReference type="CDD" id="cd01856">
    <property type="entry name" value="YlqF"/>
    <property type="match status" value="1"/>
</dbReference>
<evidence type="ECO:0000256" key="3">
    <source>
        <dbReference type="ARBA" id="ARBA00023134"/>
    </source>
</evidence>
<gene>
    <name evidence="7" type="ORF">DES51_110144</name>
</gene>
<keyword evidence="8" id="KW-1185">Reference proteome</keyword>
<dbReference type="AlphaFoldDB" id="A0A318KJH5"/>
<dbReference type="InterPro" id="IPR027417">
    <property type="entry name" value="P-loop_NTPase"/>
</dbReference>
<organism evidence="7 8">
    <name type="scientific">Dielma fastidiosa</name>
    <dbReference type="NCBI Taxonomy" id="1034346"/>
    <lineage>
        <taxon>Bacteria</taxon>
        <taxon>Bacillati</taxon>
        <taxon>Bacillota</taxon>
        <taxon>Erysipelotrichia</taxon>
        <taxon>Erysipelotrichales</taxon>
        <taxon>Erysipelotrichaceae</taxon>
        <taxon>Dielma</taxon>
    </lineage>
</organism>
<feature type="binding site" evidence="5">
    <location>
        <position position="184"/>
    </location>
    <ligand>
        <name>GTP</name>
        <dbReference type="ChEBI" id="CHEBI:37565"/>
    </ligand>
</feature>
<dbReference type="PROSITE" id="PS51721">
    <property type="entry name" value="G_CP"/>
    <property type="match status" value="1"/>
</dbReference>
<evidence type="ECO:0000256" key="1">
    <source>
        <dbReference type="ARBA" id="ARBA00014898"/>
    </source>
</evidence>
<dbReference type="InterPro" id="IPR030378">
    <property type="entry name" value="G_CP_dom"/>
</dbReference>
<dbReference type="GO" id="GO:0003924">
    <property type="term" value="F:GTPase activity"/>
    <property type="evidence" value="ECO:0007669"/>
    <property type="project" value="TreeGrafter"/>
</dbReference>
<comment type="subcellular location">
    <subcellularLocation>
        <location evidence="4">Cytoplasm</location>
    </subcellularLocation>
</comment>
<reference evidence="7 8" key="1">
    <citation type="submission" date="2018-05" db="EMBL/GenBank/DDBJ databases">
        <title>Genomic Encyclopedia of Type Strains, Phase IV (KMG-IV): sequencing the most valuable type-strain genomes for metagenomic binning, comparative biology and taxonomic classification.</title>
        <authorList>
            <person name="Goeker M."/>
        </authorList>
    </citation>
    <scope>NUCLEOTIDE SEQUENCE [LARGE SCALE GENOMIC DNA]</scope>
    <source>
        <strain evidence="7 8">JC118</strain>
    </source>
</reference>
<dbReference type="STRING" id="1034346.GCA_000313565_01422"/>
<dbReference type="GO" id="GO:0005737">
    <property type="term" value="C:cytoplasm"/>
    <property type="evidence" value="ECO:0007669"/>
    <property type="project" value="UniProtKB-SubCell"/>
</dbReference>
<comment type="similarity">
    <text evidence="4">Belongs to the TRAFAC class YlqF/YawG GTPase family. MTG1 subfamily.</text>
</comment>
<dbReference type="Proteomes" id="UP000247612">
    <property type="component" value="Unassembled WGS sequence"/>
</dbReference>
<name>A0A318KJH5_9FIRM</name>
<dbReference type="InterPro" id="IPR023179">
    <property type="entry name" value="GTP-bd_ortho_bundle_sf"/>
</dbReference>
<dbReference type="InterPro" id="IPR019991">
    <property type="entry name" value="GTP-bd_ribosome_bgen"/>
</dbReference>
<dbReference type="PANTHER" id="PTHR45782">
    <property type="entry name" value="MITOCHONDRIAL RIBOSOME-ASSOCIATED GTPASE 1"/>
    <property type="match status" value="1"/>
</dbReference>
<dbReference type="Gene3D" id="1.10.1580.10">
    <property type="match status" value="1"/>
</dbReference>
<comment type="function">
    <text evidence="4">Required for a late step of 50S ribosomal subunit assembly. Has GTPase activity.</text>
</comment>
<protein>
    <recommendedName>
        <fullName evidence="1 4">Ribosome biogenesis GTPase A</fullName>
    </recommendedName>
</protein>
<evidence type="ECO:0000259" key="6">
    <source>
        <dbReference type="PROSITE" id="PS51721"/>
    </source>
</evidence>
<dbReference type="Gene3D" id="3.40.50.300">
    <property type="entry name" value="P-loop containing nucleotide triphosphate hydrolases"/>
    <property type="match status" value="1"/>
</dbReference>
<dbReference type="InterPro" id="IPR016478">
    <property type="entry name" value="GTPase_MTG1"/>
</dbReference>
<dbReference type="PANTHER" id="PTHR45782:SF4">
    <property type="entry name" value="MITOCHONDRIAL RIBOSOME-ASSOCIATED GTPASE 1"/>
    <property type="match status" value="1"/>
</dbReference>
<dbReference type="GO" id="GO:0005525">
    <property type="term" value="F:GTP binding"/>
    <property type="evidence" value="ECO:0007669"/>
    <property type="project" value="UniProtKB-KW"/>
</dbReference>
<comment type="caution">
    <text evidence="7">The sequence shown here is derived from an EMBL/GenBank/DDBJ whole genome shotgun (WGS) entry which is preliminary data.</text>
</comment>
<dbReference type="InterPro" id="IPR006073">
    <property type="entry name" value="GTP-bd"/>
</dbReference>
<dbReference type="PIRSF" id="PIRSF006230">
    <property type="entry name" value="MG442"/>
    <property type="match status" value="1"/>
</dbReference>